<dbReference type="KEGG" id="haly:HYG82_01890"/>
<keyword evidence="1" id="KW-0472">Membrane</keyword>
<dbReference type="EMBL" id="CP058601">
    <property type="protein sequence ID" value="QLG47683.1"/>
    <property type="molecule type" value="Genomic_DNA"/>
</dbReference>
<evidence type="ECO:0000313" key="3">
    <source>
        <dbReference type="Proteomes" id="UP000509241"/>
    </source>
</evidence>
<keyword evidence="1" id="KW-1133">Transmembrane helix</keyword>
<dbReference type="RefSeq" id="WP_179259425.1">
    <property type="nucleotide sequence ID" value="NZ_CP058601.1"/>
</dbReference>
<sequence>MRWRCTWCGKPHEENDPPCDACGHNTFEKAIVRVDENGDRTEDEPAVSESVDTGRSFVWTCTECGREHVRNSPPCSRCGNPQLVQTEQTYDGLERDLSAPGWLEVMKPYVPVVIGFALVAAVFATGLVSLPDLPGSGPPAPPDAPGEGTEASGIDLETTEEVIHERLEAERSGSRRYDDGLAAYAEYYNRAYVAIEYEDARVEKVSLDDFGIDCHGTLDEGQLPYTFSIADYDDEATLADGVVERLQSGDVVTGSGYDVEGIDIHVVDGSVYVFYATC</sequence>
<evidence type="ECO:0000256" key="1">
    <source>
        <dbReference type="SAM" id="Phobius"/>
    </source>
</evidence>
<feature type="transmembrane region" description="Helical" evidence="1">
    <location>
        <begin position="109"/>
        <end position="130"/>
    </location>
</feature>
<reference evidence="2 3" key="1">
    <citation type="submission" date="2020-07" db="EMBL/GenBank/DDBJ databases">
        <authorList>
            <person name="Cui H."/>
        </authorList>
    </citation>
    <scope>NUCLEOTIDE SEQUENCE [LARGE SCALE GENOMIC DNA]</scope>
    <source>
        <strain evidence="2 3">YPL8</strain>
    </source>
</reference>
<protein>
    <submittedName>
        <fullName evidence="2">Uncharacterized protein</fullName>
    </submittedName>
</protein>
<dbReference type="OrthoDB" id="262791at2157"/>
<accession>A0A7D5K4L6</accession>
<evidence type="ECO:0000313" key="2">
    <source>
        <dbReference type="EMBL" id="QLG47683.1"/>
    </source>
</evidence>
<dbReference type="Proteomes" id="UP000509241">
    <property type="component" value="Chromosome"/>
</dbReference>
<name>A0A7D5K4L6_9EURY</name>
<keyword evidence="1" id="KW-0812">Transmembrane</keyword>
<organism evidence="2 3">
    <name type="scientific">Natrinema halophilum</name>
    <dbReference type="NCBI Taxonomy" id="1699371"/>
    <lineage>
        <taxon>Archaea</taxon>
        <taxon>Methanobacteriati</taxon>
        <taxon>Methanobacteriota</taxon>
        <taxon>Stenosarchaea group</taxon>
        <taxon>Halobacteria</taxon>
        <taxon>Halobacteriales</taxon>
        <taxon>Natrialbaceae</taxon>
        <taxon>Natrinema</taxon>
    </lineage>
</organism>
<gene>
    <name evidence="2" type="ORF">HYG82_01890</name>
</gene>
<keyword evidence="3" id="KW-1185">Reference proteome</keyword>
<dbReference type="GeneID" id="56032003"/>
<dbReference type="AlphaFoldDB" id="A0A7D5K4L6"/>
<proteinExistence type="predicted"/>